<evidence type="ECO:0000256" key="3">
    <source>
        <dbReference type="PROSITE-ProRule" id="PRU00339"/>
    </source>
</evidence>
<sequence length="744" mass="81148">MAFFSRSFDREKTLKQAEKHAQQGKLEAAIKDYELVARTDPKDVTIANILGDLYQRVNRTQEAAGRFAMVAEHYVRQQQLPQAIALYKKIIRLQPDQPEYSLALGNLHRKQGMVADAKQDYRSAAEAARRNGAPETLISALRELAKLDPGDGRVKRELAEAHLRSGQRTDAFEQFLAAGTALRRQQDWEGSLGAYDRALSIRPDSTSALGGYAETCIAAGQALLGYECIRQQISQTPNNLELAVVLGRAYLQGGELDAAEATFDRLFAIDQSRFEHRLEVAEACVQREAFDRAVHIIRSLLNLILDRGQKKRATAILRSILERQPNHIPTIECLAQVYEQSGEKRKLASTLDLLSQAYLDAGREADAIRTLEQAIRHQPSRKARQRLEALTGHKADDPAAAAAMSFPEGFESPSAAGYYDRLTAGATSPAGTTPSVERTETTSGEYSIALLDSLLVQNPELMQARLTLVERMVAAQPDVLETRLQLKDLYVESGRKTDAAREAMVLAQMYQARGDADKAAELQAEAISLDPNAALLPATPQPLPVAAPLPPAIPLSFEVPGGLANLLTGSRAAEPSGAGRLSDLLTLAQFQKLHGREWNRAARQGYPLTLCLAQLDFFASYPAAFRQPCLEVVAGLFDAQLAPAGGMAAYDPGEGFLVLIPDADAEQGRERAEHLCAAIQQKGIPHASSPHRVLTLSVAVTSDLPLFEGMPFDKFVSVLRDALAQVTTRGGNLVTVVPAAYRRP</sequence>
<evidence type="ECO:0000313" key="5">
    <source>
        <dbReference type="EMBL" id="QUV94475.1"/>
    </source>
</evidence>
<gene>
    <name evidence="5" type="ORF">J8C05_03240</name>
</gene>
<feature type="repeat" description="TPR" evidence="3">
    <location>
        <begin position="348"/>
        <end position="381"/>
    </location>
</feature>
<dbReference type="InterPro" id="IPR000160">
    <property type="entry name" value="GGDEF_dom"/>
</dbReference>
<dbReference type="SMART" id="SM00267">
    <property type="entry name" value="GGDEF"/>
    <property type="match status" value="1"/>
</dbReference>
<dbReference type="Gene3D" id="3.30.70.270">
    <property type="match status" value="1"/>
</dbReference>
<dbReference type="Proteomes" id="UP000677668">
    <property type="component" value="Chromosome 1"/>
</dbReference>
<reference evidence="5 6" key="1">
    <citation type="submission" date="2021-03" db="EMBL/GenBank/DDBJ databases">
        <title>Genomic and phenotypic characterization of Chloracidobacterium isolates provides evidence for multiple species.</title>
        <authorList>
            <person name="Saini M.K."/>
            <person name="Costas A.M.G."/>
            <person name="Tank M."/>
            <person name="Bryant D.A."/>
        </authorList>
    </citation>
    <scope>NUCLEOTIDE SEQUENCE [LARGE SCALE GENOMIC DNA]</scope>
    <source>
        <strain evidence="5 6">N</strain>
    </source>
</reference>
<dbReference type="PROSITE" id="PS50005">
    <property type="entry name" value="TPR"/>
    <property type="match status" value="5"/>
</dbReference>
<dbReference type="Pfam" id="PF13414">
    <property type="entry name" value="TPR_11"/>
    <property type="match status" value="1"/>
</dbReference>
<feature type="repeat" description="TPR" evidence="3">
    <location>
        <begin position="64"/>
        <end position="97"/>
    </location>
</feature>
<organism evidence="5 6">
    <name type="scientific">Chloracidobacterium sp. N</name>
    <dbReference type="NCBI Taxonomy" id="2821540"/>
    <lineage>
        <taxon>Bacteria</taxon>
        <taxon>Pseudomonadati</taxon>
        <taxon>Acidobacteriota</taxon>
        <taxon>Terriglobia</taxon>
        <taxon>Terriglobales</taxon>
        <taxon>Acidobacteriaceae</taxon>
        <taxon>Chloracidobacterium</taxon>
        <taxon>Chloracidobacterium aggregatum</taxon>
    </lineage>
</organism>
<dbReference type="SMART" id="SM00028">
    <property type="entry name" value="TPR"/>
    <property type="match status" value="7"/>
</dbReference>
<evidence type="ECO:0000313" key="6">
    <source>
        <dbReference type="Proteomes" id="UP000677668"/>
    </source>
</evidence>
<dbReference type="PANTHER" id="PTHR45586:SF1">
    <property type="entry name" value="LIPOPOLYSACCHARIDE ASSEMBLY PROTEIN B"/>
    <property type="match status" value="1"/>
</dbReference>
<dbReference type="InterPro" id="IPR043128">
    <property type="entry name" value="Rev_trsase/Diguanyl_cyclase"/>
</dbReference>
<feature type="repeat" description="TPR" evidence="3">
    <location>
        <begin position="500"/>
        <end position="533"/>
    </location>
</feature>
<feature type="domain" description="GGDEF" evidence="4">
    <location>
        <begin position="606"/>
        <end position="739"/>
    </location>
</feature>
<dbReference type="InterPro" id="IPR051012">
    <property type="entry name" value="CellSynth/LPSAsmb/PSIAsmb"/>
</dbReference>
<dbReference type="EMBL" id="CP072642">
    <property type="protein sequence ID" value="QUV94475.1"/>
    <property type="molecule type" value="Genomic_DNA"/>
</dbReference>
<dbReference type="SUPFAM" id="SSF48452">
    <property type="entry name" value="TPR-like"/>
    <property type="match status" value="2"/>
</dbReference>
<dbReference type="RefSeq" id="WP_211422766.1">
    <property type="nucleotide sequence ID" value="NZ_CP072642.1"/>
</dbReference>
<dbReference type="Gene3D" id="1.25.40.10">
    <property type="entry name" value="Tetratricopeptide repeat domain"/>
    <property type="match status" value="4"/>
</dbReference>
<keyword evidence="2 3" id="KW-0802">TPR repeat</keyword>
<feature type="repeat" description="TPR" evidence="3">
    <location>
        <begin position="240"/>
        <end position="273"/>
    </location>
</feature>
<dbReference type="SUPFAM" id="SSF55073">
    <property type="entry name" value="Nucleotide cyclase"/>
    <property type="match status" value="1"/>
</dbReference>
<dbReference type="Pfam" id="PF13181">
    <property type="entry name" value="TPR_8"/>
    <property type="match status" value="1"/>
</dbReference>
<dbReference type="InterPro" id="IPR019734">
    <property type="entry name" value="TPR_rpt"/>
</dbReference>
<dbReference type="InterPro" id="IPR029787">
    <property type="entry name" value="Nucleotide_cyclase"/>
</dbReference>
<dbReference type="Pfam" id="PF13432">
    <property type="entry name" value="TPR_16"/>
    <property type="match status" value="1"/>
</dbReference>
<evidence type="ECO:0000256" key="1">
    <source>
        <dbReference type="ARBA" id="ARBA00022737"/>
    </source>
</evidence>
<feature type="repeat" description="TPR" evidence="3">
    <location>
        <begin position="172"/>
        <end position="205"/>
    </location>
</feature>
<proteinExistence type="predicted"/>
<dbReference type="PROSITE" id="PS50887">
    <property type="entry name" value="GGDEF"/>
    <property type="match status" value="1"/>
</dbReference>
<dbReference type="InterPro" id="IPR011990">
    <property type="entry name" value="TPR-like_helical_dom_sf"/>
</dbReference>
<name>A0ABX8B1H6_9BACT</name>
<evidence type="ECO:0000259" key="4">
    <source>
        <dbReference type="PROSITE" id="PS50887"/>
    </source>
</evidence>
<keyword evidence="6" id="KW-1185">Reference proteome</keyword>
<keyword evidence="1" id="KW-0677">Repeat</keyword>
<dbReference type="PANTHER" id="PTHR45586">
    <property type="entry name" value="TPR REPEAT-CONTAINING PROTEIN PA4667"/>
    <property type="match status" value="1"/>
</dbReference>
<protein>
    <submittedName>
        <fullName evidence="5">Tetratricopeptide repeat protein</fullName>
    </submittedName>
</protein>
<evidence type="ECO:0000256" key="2">
    <source>
        <dbReference type="ARBA" id="ARBA00022803"/>
    </source>
</evidence>
<accession>A0ABX8B1H6</accession>